<name>A0A4P6WX83_HYDPS</name>
<dbReference type="Pfam" id="PF01899">
    <property type="entry name" value="MNHE"/>
    <property type="match status" value="1"/>
</dbReference>
<evidence type="ECO:0000256" key="6">
    <source>
        <dbReference type="ARBA" id="ARBA00023136"/>
    </source>
</evidence>
<dbReference type="PANTHER" id="PTHR34584:SF1">
    <property type="entry name" value="NA(+)_H(+) ANTIPORTER SUBUNIT E1"/>
    <property type="match status" value="1"/>
</dbReference>
<reference evidence="8 9" key="1">
    <citation type="submission" date="2019-03" db="EMBL/GenBank/DDBJ databases">
        <authorList>
            <person name="Sebastian G."/>
            <person name="Baumann P."/>
            <person name="Ruckert C."/>
            <person name="Kalinowski J."/>
            <person name="Nebel B."/>
            <person name="Takors R."/>
            <person name="Blombach B."/>
        </authorList>
    </citation>
    <scope>NUCLEOTIDE SEQUENCE [LARGE SCALE GENOMIC DNA]</scope>
    <source>
        <strain evidence="8 9">DSM 1084</strain>
    </source>
</reference>
<evidence type="ECO:0000256" key="4">
    <source>
        <dbReference type="ARBA" id="ARBA00022692"/>
    </source>
</evidence>
<evidence type="ECO:0000256" key="3">
    <source>
        <dbReference type="ARBA" id="ARBA00022475"/>
    </source>
</evidence>
<evidence type="ECO:0000313" key="9">
    <source>
        <dbReference type="Proteomes" id="UP000293912"/>
    </source>
</evidence>
<gene>
    <name evidence="8" type="ORF">HPF_03775</name>
</gene>
<dbReference type="NCBIfam" id="NF006520">
    <property type="entry name" value="PRK08965.1-4"/>
    <property type="match status" value="1"/>
</dbReference>
<evidence type="ECO:0000256" key="7">
    <source>
        <dbReference type="SAM" id="Phobius"/>
    </source>
</evidence>
<sequence>MKHLLPSPWLSLGLFGGWLLLTRSFSLGQVLLGLVVAVVMPLLMAPLRPRPGPLRRWGVLLRLILRVGRDVLRSAVQVAFGVWRGQRRPPRGAFVAVPLDLHDMHGLAALAMITAVIPGTVWSELAPDRSALLIHVFDLDDEATFIAHFKSDYEQPLKEIFE</sequence>
<dbReference type="RefSeq" id="WP_133155794.1">
    <property type="nucleotide sequence ID" value="NZ_CP037867.1"/>
</dbReference>
<keyword evidence="9" id="KW-1185">Reference proteome</keyword>
<keyword evidence="3" id="KW-1003">Cell membrane</keyword>
<dbReference type="GO" id="GO:0008324">
    <property type="term" value="F:monoatomic cation transmembrane transporter activity"/>
    <property type="evidence" value="ECO:0007669"/>
    <property type="project" value="InterPro"/>
</dbReference>
<feature type="transmembrane region" description="Helical" evidence="7">
    <location>
        <begin position="20"/>
        <end position="47"/>
    </location>
</feature>
<proteinExistence type="inferred from homology"/>
<organism evidence="8 9">
    <name type="scientific">Hydrogenophaga pseudoflava</name>
    <name type="common">Pseudomonas carboxydoflava</name>
    <dbReference type="NCBI Taxonomy" id="47421"/>
    <lineage>
        <taxon>Bacteria</taxon>
        <taxon>Pseudomonadati</taxon>
        <taxon>Pseudomonadota</taxon>
        <taxon>Betaproteobacteria</taxon>
        <taxon>Burkholderiales</taxon>
        <taxon>Comamonadaceae</taxon>
        <taxon>Hydrogenophaga</taxon>
    </lineage>
</organism>
<keyword evidence="4 7" id="KW-0812">Transmembrane</keyword>
<dbReference type="AlphaFoldDB" id="A0A4P6WX83"/>
<dbReference type="InterPro" id="IPR002758">
    <property type="entry name" value="Cation_antiport_E"/>
</dbReference>
<keyword evidence="6 7" id="KW-0472">Membrane</keyword>
<comment type="similarity">
    <text evidence="2">Belongs to the CPA3 antiporters (TC 2.A.63) subunit E family.</text>
</comment>
<keyword evidence="5 7" id="KW-1133">Transmembrane helix</keyword>
<evidence type="ECO:0000256" key="5">
    <source>
        <dbReference type="ARBA" id="ARBA00022989"/>
    </source>
</evidence>
<dbReference type="EMBL" id="CP037867">
    <property type="protein sequence ID" value="QBM26788.1"/>
    <property type="molecule type" value="Genomic_DNA"/>
</dbReference>
<evidence type="ECO:0000313" key="8">
    <source>
        <dbReference type="EMBL" id="QBM26788.1"/>
    </source>
</evidence>
<evidence type="ECO:0000256" key="1">
    <source>
        <dbReference type="ARBA" id="ARBA00004651"/>
    </source>
</evidence>
<protein>
    <submittedName>
        <fullName evidence="8">Putative monovalent cation/H+ antiporter subunit E</fullName>
    </submittedName>
</protein>
<comment type="subcellular location">
    <subcellularLocation>
        <location evidence="1">Cell membrane</location>
        <topology evidence="1">Multi-pass membrane protein</topology>
    </subcellularLocation>
</comment>
<evidence type="ECO:0000256" key="2">
    <source>
        <dbReference type="ARBA" id="ARBA00006228"/>
    </source>
</evidence>
<dbReference type="PANTHER" id="PTHR34584">
    <property type="entry name" value="NA(+)/H(+) ANTIPORTER SUBUNIT E1"/>
    <property type="match status" value="1"/>
</dbReference>
<dbReference type="Proteomes" id="UP000293912">
    <property type="component" value="Chromosome"/>
</dbReference>
<dbReference type="PIRSF" id="PIRSF019239">
    <property type="entry name" value="MrpE"/>
    <property type="match status" value="1"/>
</dbReference>
<dbReference type="GO" id="GO:0005886">
    <property type="term" value="C:plasma membrane"/>
    <property type="evidence" value="ECO:0007669"/>
    <property type="project" value="UniProtKB-SubCell"/>
</dbReference>
<dbReference type="KEGG" id="hpse:HPF_03775"/>
<accession>A0A4P6WX83</accession>